<dbReference type="SUPFAM" id="SSF48179">
    <property type="entry name" value="6-phosphogluconate dehydrogenase C-terminal domain-like"/>
    <property type="match status" value="1"/>
</dbReference>
<evidence type="ECO:0000259" key="2">
    <source>
        <dbReference type="Pfam" id="PF14833"/>
    </source>
</evidence>
<sequence length="357" mass="36481">MTATPSTRVGFIGLGNMGSGMTRNLQKAGYALVVNDIRRESAAALLANGAVWADTPAEVAAQTDVVITMLPTPRHVDTVVNGKNGILAGIADGGCWVDMSTSVPDVANGVRFEHADRGLRILDAPVSGMSVGAASGMLQIFVGGSSDDFDELRPMFEAMGDPDRILHVGAAGTGYAVKLMINQLWFSHLVATAEVLSIGVKAGVDLGVLRASLIASPANSNFVQHDVLSILGEGDYDEGFSIALACKDLGLSIDLARSVGVPAELSGLVEQIYRRARAQYGDGAGEMSPVRLYEDLSGINLRLNDSTPTSPADVVAAVAAAEEAAEVSAAASIAASVAASAAAAAVASSVNAELASA</sequence>
<dbReference type="InterPro" id="IPR036291">
    <property type="entry name" value="NAD(P)-bd_dom_sf"/>
</dbReference>
<dbReference type="GO" id="GO:0051287">
    <property type="term" value="F:NAD binding"/>
    <property type="evidence" value="ECO:0007669"/>
    <property type="project" value="InterPro"/>
</dbReference>
<dbReference type="RefSeq" id="WP_134529951.1">
    <property type="nucleotide sequence ID" value="NZ_SOHN01000015.1"/>
</dbReference>
<accession>A0A4R9BKW7</accession>
<organism evidence="3 4">
    <name type="scientific">Cryobacterium serini</name>
    <dbReference type="NCBI Taxonomy" id="1259201"/>
    <lineage>
        <taxon>Bacteria</taxon>
        <taxon>Bacillati</taxon>
        <taxon>Actinomycetota</taxon>
        <taxon>Actinomycetes</taxon>
        <taxon>Micrococcales</taxon>
        <taxon>Microbacteriaceae</taxon>
        <taxon>Cryobacterium</taxon>
    </lineage>
</organism>
<dbReference type="SUPFAM" id="SSF51735">
    <property type="entry name" value="NAD(P)-binding Rossmann-fold domains"/>
    <property type="match status" value="1"/>
</dbReference>
<dbReference type="Pfam" id="PF14833">
    <property type="entry name" value="NAD_binding_11"/>
    <property type="match status" value="1"/>
</dbReference>
<gene>
    <name evidence="3" type="ORF">E3T51_11465</name>
</gene>
<evidence type="ECO:0000313" key="4">
    <source>
        <dbReference type="Proteomes" id="UP000297626"/>
    </source>
</evidence>
<dbReference type="Pfam" id="PF03446">
    <property type="entry name" value="NAD_binding_2"/>
    <property type="match status" value="1"/>
</dbReference>
<dbReference type="Gene3D" id="3.40.50.720">
    <property type="entry name" value="NAD(P)-binding Rossmann-like Domain"/>
    <property type="match status" value="1"/>
</dbReference>
<dbReference type="Gene3D" id="1.10.1040.10">
    <property type="entry name" value="N-(1-d-carboxylethyl)-l-norvaline Dehydrogenase, domain 2"/>
    <property type="match status" value="1"/>
</dbReference>
<name>A0A4R9BKW7_9MICO</name>
<protein>
    <submittedName>
        <fullName evidence="3">NAD(P)-dependent oxidoreductase</fullName>
    </submittedName>
</protein>
<dbReference type="GO" id="GO:0050661">
    <property type="term" value="F:NADP binding"/>
    <property type="evidence" value="ECO:0007669"/>
    <property type="project" value="InterPro"/>
</dbReference>
<comment type="caution">
    <text evidence="3">The sequence shown here is derived from an EMBL/GenBank/DDBJ whole genome shotgun (WGS) entry which is preliminary data.</text>
</comment>
<dbReference type="InterPro" id="IPR013328">
    <property type="entry name" value="6PGD_dom2"/>
</dbReference>
<dbReference type="InterPro" id="IPR006115">
    <property type="entry name" value="6PGDH_NADP-bd"/>
</dbReference>
<dbReference type="PANTHER" id="PTHR22981:SF84">
    <property type="entry name" value="3-HYDROXYISOBUTYRATE DEHYDROGENASE"/>
    <property type="match status" value="1"/>
</dbReference>
<dbReference type="AlphaFoldDB" id="A0A4R9BKW7"/>
<dbReference type="EMBL" id="SOHN01000015">
    <property type="protein sequence ID" value="TFD86567.1"/>
    <property type="molecule type" value="Genomic_DNA"/>
</dbReference>
<dbReference type="Proteomes" id="UP000297626">
    <property type="component" value="Unassembled WGS sequence"/>
</dbReference>
<proteinExistence type="predicted"/>
<evidence type="ECO:0000313" key="3">
    <source>
        <dbReference type="EMBL" id="TFD86567.1"/>
    </source>
</evidence>
<dbReference type="GO" id="GO:0008442">
    <property type="term" value="F:3-hydroxyisobutyrate dehydrogenase activity"/>
    <property type="evidence" value="ECO:0007669"/>
    <property type="project" value="TreeGrafter"/>
</dbReference>
<evidence type="ECO:0000259" key="1">
    <source>
        <dbReference type="Pfam" id="PF03446"/>
    </source>
</evidence>
<keyword evidence="4" id="KW-1185">Reference proteome</keyword>
<dbReference type="GO" id="GO:0006574">
    <property type="term" value="P:L-valine catabolic process"/>
    <property type="evidence" value="ECO:0007669"/>
    <property type="project" value="TreeGrafter"/>
</dbReference>
<feature type="domain" description="6-phosphogluconate dehydrogenase NADP-binding" evidence="1">
    <location>
        <begin position="8"/>
        <end position="166"/>
    </location>
</feature>
<reference evidence="3 4" key="1">
    <citation type="submission" date="2019-03" db="EMBL/GenBank/DDBJ databases">
        <title>Genomics of glacier-inhabiting Cryobacterium strains.</title>
        <authorList>
            <person name="Liu Q."/>
            <person name="Xin Y.-H."/>
        </authorList>
    </citation>
    <scope>NUCLEOTIDE SEQUENCE [LARGE SCALE GENOMIC DNA]</scope>
    <source>
        <strain evidence="3 4">Sr54</strain>
    </source>
</reference>
<dbReference type="InterPro" id="IPR029154">
    <property type="entry name" value="HIBADH-like_NADP-bd"/>
</dbReference>
<dbReference type="PANTHER" id="PTHR22981">
    <property type="entry name" value="3-HYDROXYISOBUTYRATE DEHYDROGENASE-RELATED"/>
    <property type="match status" value="1"/>
</dbReference>
<feature type="domain" description="3-hydroxyisobutyrate dehydrogenase-like NAD-binding" evidence="2">
    <location>
        <begin position="172"/>
        <end position="293"/>
    </location>
</feature>
<dbReference type="InterPro" id="IPR008927">
    <property type="entry name" value="6-PGluconate_DH-like_C_sf"/>
</dbReference>